<gene>
    <name evidence="1" type="ORF">H6F44_07620</name>
</gene>
<evidence type="ECO:0000313" key="1">
    <source>
        <dbReference type="EMBL" id="MBD2149989.1"/>
    </source>
</evidence>
<dbReference type="Proteomes" id="UP000631421">
    <property type="component" value="Unassembled WGS sequence"/>
</dbReference>
<name>A0A926Z7J7_9CYAN</name>
<keyword evidence="2" id="KW-1185">Reference proteome</keyword>
<organism evidence="1 2">
    <name type="scientific">Pseudanabaena cinerea FACHB-1277</name>
    <dbReference type="NCBI Taxonomy" id="2949581"/>
    <lineage>
        <taxon>Bacteria</taxon>
        <taxon>Bacillati</taxon>
        <taxon>Cyanobacteriota</taxon>
        <taxon>Cyanophyceae</taxon>
        <taxon>Pseudanabaenales</taxon>
        <taxon>Pseudanabaenaceae</taxon>
        <taxon>Pseudanabaena</taxon>
        <taxon>Pseudanabaena cinerea</taxon>
    </lineage>
</organism>
<protein>
    <submittedName>
        <fullName evidence="1">Uncharacterized protein</fullName>
    </submittedName>
</protein>
<dbReference type="EMBL" id="JACJPY010000016">
    <property type="protein sequence ID" value="MBD2149989.1"/>
    <property type="molecule type" value="Genomic_DNA"/>
</dbReference>
<dbReference type="AlphaFoldDB" id="A0A926Z7J7"/>
<accession>A0A926Z7J7</accession>
<proteinExistence type="predicted"/>
<comment type="caution">
    <text evidence="1">The sequence shown here is derived from an EMBL/GenBank/DDBJ whole genome shotgun (WGS) entry which is preliminary data.</text>
</comment>
<sequence length="201" mass="23336">MSKFENMKLHLSLNFDRMNNFLEIDSRDEVCIIDFQGQSFIIISIQLVDNTFTIRQNGIDTTHLDFDDSKVFKITNANLIGFIPIDGRNGLLGFGKSHCDFVFFDENNFCFVEFKLNATSLREGSISNNRRKAIDQLKNTIALFNAKLDRNYQNLVLEAYVCTPEIYPRENASWQELAKDFLEEVGFQIFEKIEKSVFKLD</sequence>
<evidence type="ECO:0000313" key="2">
    <source>
        <dbReference type="Proteomes" id="UP000631421"/>
    </source>
</evidence>
<reference evidence="1" key="1">
    <citation type="journal article" date="2015" name="ISME J.">
        <title>Draft Genome Sequence of Streptomyces incarnatus NRRL8089, which Produces the Nucleoside Antibiotic Sinefungin.</title>
        <authorList>
            <person name="Oshima K."/>
            <person name="Hattori M."/>
            <person name="Shimizu H."/>
            <person name="Fukuda K."/>
            <person name="Nemoto M."/>
            <person name="Inagaki K."/>
            <person name="Tamura T."/>
        </authorList>
    </citation>
    <scope>NUCLEOTIDE SEQUENCE</scope>
    <source>
        <strain evidence="1">FACHB-1277</strain>
    </source>
</reference>
<reference evidence="1" key="2">
    <citation type="submission" date="2020-08" db="EMBL/GenBank/DDBJ databases">
        <authorList>
            <person name="Chen M."/>
            <person name="Teng W."/>
            <person name="Zhao L."/>
            <person name="Hu C."/>
            <person name="Zhou Y."/>
            <person name="Han B."/>
            <person name="Song L."/>
            <person name="Shu W."/>
        </authorList>
    </citation>
    <scope>NUCLEOTIDE SEQUENCE</scope>
    <source>
        <strain evidence="1">FACHB-1277</strain>
    </source>
</reference>